<dbReference type="eggNOG" id="COG0009">
    <property type="taxonomic scope" value="Bacteria"/>
</dbReference>
<dbReference type="InterPro" id="IPR006070">
    <property type="entry name" value="Sua5-like_dom"/>
</dbReference>
<feature type="domain" description="YrdC-like" evidence="1">
    <location>
        <begin position="14"/>
        <end position="200"/>
    </location>
</feature>
<dbReference type="NCBIfam" id="TIGR00057">
    <property type="entry name" value="L-threonylcarbamoyladenylate synthase"/>
    <property type="match status" value="1"/>
</dbReference>
<gene>
    <name evidence="2" type="ORF">ThidrDRAFT_3133</name>
</gene>
<sequence>MAQFFQIHPENPQPRLIRRAVEILLEGGVIVYPTDSSYALGCQIGEKSAMERIRRIRRVDDKHYFTLVCRDLSEITTYAKVDNQAFRLLKTLTPGPYTFIHEATKQVPRRLQHPKRKAIGLRVPDNPICRALLSELDQPILSTTLILPDDELPMTDPYDMREILDKHLELVIDGGFCGLEPTTVIDMISDPPALIRRGKGDASLIEE</sequence>
<dbReference type="SUPFAM" id="SSF55821">
    <property type="entry name" value="YrdC/RibB"/>
    <property type="match status" value="1"/>
</dbReference>
<dbReference type="RefSeq" id="WP_007041846.1">
    <property type="nucleotide sequence ID" value="NZ_AFWT01000024.1"/>
</dbReference>
<keyword evidence="3" id="KW-1185">Reference proteome</keyword>
<dbReference type="STRING" id="765913.ThidrDRAFT_3133"/>
<comment type="caution">
    <text evidence="2">The sequence shown here is derived from an EMBL/GenBank/DDBJ whole genome shotgun (WGS) entry which is preliminary data.</text>
</comment>
<dbReference type="InterPro" id="IPR017945">
    <property type="entry name" value="DHBP_synth_RibB-like_a/b_dom"/>
</dbReference>
<dbReference type="AlphaFoldDB" id="G2E4C0"/>
<dbReference type="InterPro" id="IPR052532">
    <property type="entry name" value="SUA5_domain"/>
</dbReference>
<dbReference type="PANTHER" id="PTHR42828:SF3">
    <property type="entry name" value="THREONYLCARBAMOYL-AMP SYNTHASE"/>
    <property type="match status" value="1"/>
</dbReference>
<evidence type="ECO:0000313" key="3">
    <source>
        <dbReference type="Proteomes" id="UP000004200"/>
    </source>
</evidence>
<dbReference type="Proteomes" id="UP000004200">
    <property type="component" value="Unassembled WGS sequence"/>
</dbReference>
<dbReference type="PATRIC" id="fig|765913.3.peg.3202"/>
<protein>
    <submittedName>
        <fullName evidence="2">Sua5/YciO/YrdC/YwlC family protein</fullName>
    </submittedName>
</protein>
<dbReference type="Pfam" id="PF01300">
    <property type="entry name" value="Sua5_yciO_yrdC"/>
    <property type="match status" value="1"/>
</dbReference>
<dbReference type="EMBL" id="AFWT01000024">
    <property type="protein sequence ID" value="EGV29689.1"/>
    <property type="molecule type" value="Genomic_DNA"/>
</dbReference>
<organism evidence="2 3">
    <name type="scientific">Thiorhodococcus drewsii AZ1</name>
    <dbReference type="NCBI Taxonomy" id="765913"/>
    <lineage>
        <taxon>Bacteria</taxon>
        <taxon>Pseudomonadati</taxon>
        <taxon>Pseudomonadota</taxon>
        <taxon>Gammaproteobacteria</taxon>
        <taxon>Chromatiales</taxon>
        <taxon>Chromatiaceae</taxon>
        <taxon>Thiorhodococcus</taxon>
    </lineage>
</organism>
<accession>G2E4C0</accession>
<name>G2E4C0_9GAMM</name>
<dbReference type="Gene3D" id="3.90.870.10">
    <property type="entry name" value="DHBP synthase"/>
    <property type="match status" value="1"/>
</dbReference>
<proteinExistence type="predicted"/>
<dbReference type="PROSITE" id="PS51163">
    <property type="entry name" value="YRDC"/>
    <property type="match status" value="1"/>
</dbReference>
<evidence type="ECO:0000259" key="1">
    <source>
        <dbReference type="PROSITE" id="PS51163"/>
    </source>
</evidence>
<dbReference type="OrthoDB" id="9781656at2"/>
<reference evidence="2 3" key="1">
    <citation type="submission" date="2011-06" db="EMBL/GenBank/DDBJ databases">
        <title>The draft genome of Thiorhodococcus drewsii AZ1.</title>
        <authorList>
            <consortium name="US DOE Joint Genome Institute (JGI-PGF)"/>
            <person name="Lucas S."/>
            <person name="Han J."/>
            <person name="Lapidus A."/>
            <person name="Cheng J.-F."/>
            <person name="Goodwin L."/>
            <person name="Pitluck S."/>
            <person name="Peters L."/>
            <person name="Land M.L."/>
            <person name="Hauser L."/>
            <person name="Vogl K."/>
            <person name="Liu Z."/>
            <person name="Imhoff J."/>
            <person name="Thiel V."/>
            <person name="Frigaard N.-U."/>
            <person name="Bryant D.A."/>
            <person name="Woyke T.J."/>
        </authorList>
    </citation>
    <scope>NUCLEOTIDE SEQUENCE [LARGE SCALE GENOMIC DNA]</scope>
    <source>
        <strain evidence="2 3">AZ1</strain>
    </source>
</reference>
<dbReference type="PANTHER" id="PTHR42828">
    <property type="entry name" value="DHBP SYNTHASE RIBB-LIKE ALPHA/BETA DOMAIN-CONTAINING PROTEIN"/>
    <property type="match status" value="1"/>
</dbReference>
<dbReference type="GO" id="GO:0003725">
    <property type="term" value="F:double-stranded RNA binding"/>
    <property type="evidence" value="ECO:0007669"/>
    <property type="project" value="InterPro"/>
</dbReference>
<evidence type="ECO:0000313" key="2">
    <source>
        <dbReference type="EMBL" id="EGV29689.1"/>
    </source>
</evidence>